<dbReference type="OMA" id="ISAQCDI"/>
<dbReference type="PANTHER" id="PTHR22748">
    <property type="entry name" value="AP ENDONUCLEASE"/>
    <property type="match status" value="1"/>
</dbReference>
<dbReference type="SUPFAM" id="SSF56219">
    <property type="entry name" value="DNase I-like"/>
    <property type="match status" value="1"/>
</dbReference>
<evidence type="ECO:0000256" key="5">
    <source>
        <dbReference type="ARBA" id="ARBA00022763"/>
    </source>
</evidence>
<evidence type="ECO:0000256" key="6">
    <source>
        <dbReference type="ARBA" id="ARBA00022801"/>
    </source>
</evidence>
<keyword evidence="6" id="KW-0378">Hydrolase</keyword>
<dbReference type="GO" id="GO:0008311">
    <property type="term" value="F:double-stranded DNA 3'-5' DNA exonuclease activity"/>
    <property type="evidence" value="ECO:0007669"/>
    <property type="project" value="UniProtKB-EC"/>
</dbReference>
<proteinExistence type="inferred from homology"/>
<dbReference type="GO" id="GO:0005634">
    <property type="term" value="C:nucleus"/>
    <property type="evidence" value="ECO:0007669"/>
    <property type="project" value="TreeGrafter"/>
</dbReference>
<dbReference type="GO" id="GO:0003906">
    <property type="term" value="F:DNA-(apurinic or apyrimidinic site) endonuclease activity"/>
    <property type="evidence" value="ECO:0007669"/>
    <property type="project" value="TreeGrafter"/>
</dbReference>
<dbReference type="InterPro" id="IPR004808">
    <property type="entry name" value="AP_endonuc_1"/>
</dbReference>
<dbReference type="CDD" id="cd09076">
    <property type="entry name" value="L1-EN"/>
    <property type="match status" value="1"/>
</dbReference>
<comment type="cofactor">
    <cofactor evidence="9">
        <name>Mg(2+)</name>
        <dbReference type="ChEBI" id="CHEBI:18420"/>
    </cofactor>
    <cofactor evidence="9">
        <name>Mn(2+)</name>
        <dbReference type="ChEBI" id="CHEBI:29035"/>
    </cofactor>
    <text evidence="9">Probably binds two magnesium or manganese ions per subunit.</text>
</comment>
<dbReference type="InterPro" id="IPR005135">
    <property type="entry name" value="Endo/exonuclease/phosphatase"/>
</dbReference>
<feature type="site" description="Transition state stabilizer" evidence="10">
    <location>
        <position position="212"/>
    </location>
</feature>
<dbReference type="GO" id="GO:0006284">
    <property type="term" value="P:base-excision repair"/>
    <property type="evidence" value="ECO:0007669"/>
    <property type="project" value="TreeGrafter"/>
</dbReference>
<evidence type="ECO:0000256" key="8">
    <source>
        <dbReference type="ARBA" id="ARBA00023204"/>
    </source>
</evidence>
<evidence type="ECO:0000256" key="9">
    <source>
        <dbReference type="PIRSR" id="PIRSR604808-2"/>
    </source>
</evidence>
<dbReference type="EC" id="3.1.11.2" evidence="3"/>
<dbReference type="Ensembl" id="ENSPNAT00000038903.2">
    <property type="protein sequence ID" value="ENSPNAP00000018267.2"/>
    <property type="gene ID" value="ENSPNAG00000024644.2"/>
</dbReference>
<evidence type="ECO:0000256" key="4">
    <source>
        <dbReference type="ARBA" id="ARBA00022723"/>
    </source>
</evidence>
<dbReference type="InterPro" id="IPR036691">
    <property type="entry name" value="Endo/exonu/phosph_ase_sf"/>
</dbReference>
<dbReference type="STRING" id="42514.ENSPNAP00000018267"/>
<organism evidence="12 13">
    <name type="scientific">Pygocentrus nattereri</name>
    <name type="common">Red-bellied piranha</name>
    <dbReference type="NCBI Taxonomy" id="42514"/>
    <lineage>
        <taxon>Eukaryota</taxon>
        <taxon>Metazoa</taxon>
        <taxon>Chordata</taxon>
        <taxon>Craniata</taxon>
        <taxon>Vertebrata</taxon>
        <taxon>Euteleostomi</taxon>
        <taxon>Actinopterygii</taxon>
        <taxon>Neopterygii</taxon>
        <taxon>Teleostei</taxon>
        <taxon>Ostariophysi</taxon>
        <taxon>Characiformes</taxon>
        <taxon>Characoidei</taxon>
        <taxon>Pygocentrus</taxon>
    </lineage>
</organism>
<feature type="domain" description="Endonuclease/exonuclease/phosphatase" evidence="11">
    <location>
        <begin position="16"/>
        <end position="221"/>
    </location>
</feature>
<reference evidence="12" key="2">
    <citation type="submission" date="2025-08" db="UniProtKB">
        <authorList>
            <consortium name="Ensembl"/>
        </authorList>
    </citation>
    <scope>IDENTIFICATION</scope>
</reference>
<protein>
    <recommendedName>
        <fullName evidence="3">exodeoxyribonuclease III</fullName>
        <ecNumber evidence="3">3.1.11.2</ecNumber>
    </recommendedName>
</protein>
<dbReference type="PANTHER" id="PTHR22748:SF26">
    <property type="entry name" value="ENDONUCLEASE_EXONUCLEASE_PHOSPHATASE DOMAIN-CONTAINING PROTEIN"/>
    <property type="match status" value="1"/>
</dbReference>
<dbReference type="GO" id="GO:0046872">
    <property type="term" value="F:metal ion binding"/>
    <property type="evidence" value="ECO:0007669"/>
    <property type="project" value="UniProtKB-KW"/>
</dbReference>
<dbReference type="Gene3D" id="3.60.10.10">
    <property type="entry name" value="Endonuclease/exonuclease/phosphatase"/>
    <property type="match status" value="1"/>
</dbReference>
<keyword evidence="4 9" id="KW-0479">Metal-binding</keyword>
<evidence type="ECO:0000256" key="7">
    <source>
        <dbReference type="ARBA" id="ARBA00022842"/>
    </source>
</evidence>
<evidence type="ECO:0000313" key="13">
    <source>
        <dbReference type="Proteomes" id="UP001501920"/>
    </source>
</evidence>
<accession>A0A3B4D1Q7</accession>
<evidence type="ECO:0000313" key="12">
    <source>
        <dbReference type="Ensembl" id="ENSPNAP00000018267.2"/>
    </source>
</evidence>
<evidence type="ECO:0000256" key="10">
    <source>
        <dbReference type="PIRSR" id="PIRSR604808-3"/>
    </source>
</evidence>
<evidence type="ECO:0000259" key="11">
    <source>
        <dbReference type="Pfam" id="PF03372"/>
    </source>
</evidence>
<name>A0A3B4D1Q7_PYGNA</name>
<evidence type="ECO:0000256" key="1">
    <source>
        <dbReference type="ARBA" id="ARBA00000493"/>
    </source>
</evidence>
<reference evidence="12 13" key="1">
    <citation type="submission" date="2020-10" db="EMBL/GenBank/DDBJ databases">
        <title>Pygocentrus nattereri (red-bellied piranha) genome, fPygNat1, primary haplotype.</title>
        <authorList>
            <person name="Myers G."/>
            <person name="Meyer A."/>
            <person name="Karagic N."/>
            <person name="Pippel M."/>
            <person name="Winkler S."/>
            <person name="Tracey A."/>
            <person name="Wood J."/>
            <person name="Formenti G."/>
            <person name="Howe K."/>
            <person name="Fedrigo O."/>
            <person name="Jarvis E.D."/>
        </authorList>
    </citation>
    <scope>NUCLEOTIDE SEQUENCE [LARGE SCALE GENOMIC DNA]</scope>
</reference>
<feature type="binding site" evidence="9">
    <location>
        <position position="46"/>
    </location>
    <ligand>
        <name>Mg(2+)</name>
        <dbReference type="ChEBI" id="CHEBI:18420"/>
        <label>1</label>
    </ligand>
</feature>
<dbReference type="Proteomes" id="UP001501920">
    <property type="component" value="Chromosome 17"/>
</dbReference>
<evidence type="ECO:0000256" key="2">
    <source>
        <dbReference type="ARBA" id="ARBA00007092"/>
    </source>
</evidence>
<keyword evidence="9" id="KW-0464">Manganese</keyword>
<feature type="binding site" evidence="9">
    <location>
        <position position="148"/>
    </location>
    <ligand>
        <name>Mg(2+)</name>
        <dbReference type="ChEBI" id="CHEBI:18420"/>
        <label>1</label>
    </ligand>
</feature>
<feature type="binding site" evidence="9">
    <location>
        <position position="19"/>
    </location>
    <ligand>
        <name>Mg(2+)</name>
        <dbReference type="ChEBI" id="CHEBI:18420"/>
        <label>1</label>
    </ligand>
</feature>
<dbReference type="AlphaFoldDB" id="A0A3B4D1Q7"/>
<feature type="binding site" evidence="9">
    <location>
        <position position="150"/>
    </location>
    <ligand>
        <name>Mg(2+)</name>
        <dbReference type="ChEBI" id="CHEBI:18420"/>
        <label>1</label>
    </ligand>
</feature>
<comment type="similarity">
    <text evidence="2">Belongs to the DNA repair enzymes AP/ExoA family.</text>
</comment>
<reference evidence="12" key="3">
    <citation type="submission" date="2025-09" db="UniProtKB">
        <authorList>
            <consortium name="Ensembl"/>
        </authorList>
    </citation>
    <scope>IDENTIFICATION</scope>
</reference>
<comment type="catalytic activity">
    <reaction evidence="1">
        <text>Exonucleolytic cleavage in the 3'- to 5'-direction to yield nucleoside 5'-phosphates.</text>
        <dbReference type="EC" id="3.1.11.2"/>
    </reaction>
</comment>
<keyword evidence="7 9" id="KW-0460">Magnesium</keyword>
<evidence type="ECO:0000256" key="3">
    <source>
        <dbReference type="ARBA" id="ARBA00012115"/>
    </source>
</evidence>
<dbReference type="GeneTree" id="ENSGT00950000183016"/>
<feature type="site" description="Transition state stabilizer" evidence="10">
    <location>
        <position position="150"/>
    </location>
</feature>
<dbReference type="Pfam" id="PF03372">
    <property type="entry name" value="Exo_endo_phos"/>
    <property type="match status" value="1"/>
</dbReference>
<dbReference type="GO" id="GO:0008081">
    <property type="term" value="F:phosphoric diester hydrolase activity"/>
    <property type="evidence" value="ECO:0007669"/>
    <property type="project" value="TreeGrafter"/>
</dbReference>
<sequence length="232" mass="26123">MLYGYSTIMVLSLKIISWNISGISSPAKRTKVLNRLNSLESCFIQETHLTESESPTLTAKWIGQTYHSVCNLKKCGTSILIRKDISFISSYILTDPEGHYVIINGTIGKDTLTLVNIYGPNSESPAFFHSLVSETSKFSDSAFIIGGDFNTVLNPRIDRSISAQCDINNNSTTLLKQYMSDYGLVGIWRLQNPSSKEYSYYSLFRKSYSHIDYFLSKNSIAHRIIHSDNNSI</sequence>
<keyword evidence="5" id="KW-0227">DNA damage</keyword>
<keyword evidence="13" id="KW-1185">Reference proteome</keyword>
<keyword evidence="8" id="KW-0234">DNA repair</keyword>